<feature type="domain" description="ATPase BadF/BadG/BcrA/BcrD type" evidence="1">
    <location>
        <begin position="43"/>
        <end position="337"/>
    </location>
</feature>
<dbReference type="PANTHER" id="PTHR43190:SF3">
    <property type="entry name" value="N-ACETYL-D-GLUCOSAMINE KINASE"/>
    <property type="match status" value="1"/>
</dbReference>
<dbReference type="EMBL" id="BORB01000036">
    <property type="protein sequence ID" value="GIN59106.1"/>
    <property type="molecule type" value="Genomic_DNA"/>
</dbReference>
<evidence type="ECO:0000313" key="3">
    <source>
        <dbReference type="Proteomes" id="UP000679950"/>
    </source>
</evidence>
<keyword evidence="3" id="KW-1185">Reference proteome</keyword>
<dbReference type="GO" id="GO:0016301">
    <property type="term" value="F:kinase activity"/>
    <property type="evidence" value="ECO:0007669"/>
    <property type="project" value="UniProtKB-KW"/>
</dbReference>
<dbReference type="Gene3D" id="3.30.420.40">
    <property type="match status" value="2"/>
</dbReference>
<name>A0ABQ4KME9_9BACI</name>
<dbReference type="SUPFAM" id="SSF53067">
    <property type="entry name" value="Actin-like ATPase domain"/>
    <property type="match status" value="2"/>
</dbReference>
<evidence type="ECO:0000313" key="2">
    <source>
        <dbReference type="EMBL" id="GIN59106.1"/>
    </source>
</evidence>
<dbReference type="CDD" id="cd24007">
    <property type="entry name" value="ASKHA_NBD_eukNAGK-like"/>
    <property type="match status" value="1"/>
</dbReference>
<organism evidence="2 3">
    <name type="scientific">Lederbergia ruris</name>
    <dbReference type="NCBI Taxonomy" id="217495"/>
    <lineage>
        <taxon>Bacteria</taxon>
        <taxon>Bacillati</taxon>
        <taxon>Bacillota</taxon>
        <taxon>Bacilli</taxon>
        <taxon>Bacillales</taxon>
        <taxon>Bacillaceae</taxon>
        <taxon>Lederbergia</taxon>
    </lineage>
</organism>
<reference evidence="2 3" key="1">
    <citation type="submission" date="2021-03" db="EMBL/GenBank/DDBJ databases">
        <title>Antimicrobial resistance genes in bacteria isolated from Japanese honey, and their potential for conferring macrolide and lincosamide resistance in the American foulbrood pathogen Paenibacillus larvae.</title>
        <authorList>
            <person name="Okamoto M."/>
            <person name="Kumagai M."/>
            <person name="Kanamori H."/>
            <person name="Takamatsu D."/>
        </authorList>
    </citation>
    <scope>NUCLEOTIDE SEQUENCE [LARGE SCALE GENOMIC DNA]</scope>
    <source>
        <strain evidence="2 3">J8TS2</strain>
    </source>
</reference>
<dbReference type="InterPro" id="IPR052519">
    <property type="entry name" value="Euk-type_GlcNAc_Kinase"/>
</dbReference>
<dbReference type="Proteomes" id="UP000679950">
    <property type="component" value="Unassembled WGS sequence"/>
</dbReference>
<dbReference type="Pfam" id="PF01869">
    <property type="entry name" value="BcrAD_BadFG"/>
    <property type="match status" value="1"/>
</dbReference>
<dbReference type="InterPro" id="IPR043129">
    <property type="entry name" value="ATPase_NBD"/>
</dbReference>
<keyword evidence="2" id="KW-0808">Transferase</keyword>
<protein>
    <submittedName>
        <fullName evidence="2">N-acetylmuramic acid/N-acetylglucosamine kinase</fullName>
    </submittedName>
</protein>
<keyword evidence="2" id="KW-0418">Kinase</keyword>
<dbReference type="InterPro" id="IPR002731">
    <property type="entry name" value="ATPase_BadF"/>
</dbReference>
<proteinExistence type="predicted"/>
<evidence type="ECO:0000259" key="1">
    <source>
        <dbReference type="Pfam" id="PF01869"/>
    </source>
</evidence>
<gene>
    <name evidence="2" type="primary">murK</name>
    <name evidence="2" type="ORF">J8TS2_34250</name>
</gene>
<accession>A0ABQ4KME9</accession>
<comment type="caution">
    <text evidence="2">The sequence shown here is derived from an EMBL/GenBank/DDBJ whole genome shotgun (WGS) entry which is preliminary data.</text>
</comment>
<sequence length="363" mass="40518">MMKSEVEENGKVNWLLNFYFTNVLEETKEKMNGEKQMIRACVIGLEGGGTNTRAMVADLQGHVLAYQESGSAHPYRDPTAKENIQMAILGALSTAERSLEDVCYVAAGLPCYQQKEDLPLAKSLLYIDGMSCPHRIMNDSEVGHIGAFLFDPGIMVVSGTGSIVMGYTEKGEVLFNSTFGHYAPTAARYLSYQAVHSILADQVQFEDKALIQEVLRFWQVEGIDELRELHLHHFYMDKVERDRQFGLMAPIVTRAAAHNRPLAKRVCDEAILTLETGIRLIGQYFKEERVKVSFVGSVVRSPYFLGQLTDILQKGSNKQYQVVEPILSPVAGAVLMALKEFGIPITEEILTEIAKHERSKIGP</sequence>
<dbReference type="PANTHER" id="PTHR43190">
    <property type="entry name" value="N-ACETYL-D-GLUCOSAMINE KINASE"/>
    <property type="match status" value="1"/>
</dbReference>